<reference evidence="1" key="2">
    <citation type="submission" date="2022-08" db="UniProtKB">
        <authorList>
            <consortium name="EnsemblMetazoa"/>
        </authorList>
    </citation>
    <scope>IDENTIFICATION</scope>
    <source>
        <strain evidence="1">STECLA/ALBI9_A</strain>
    </source>
</reference>
<dbReference type="Gene3D" id="3.40.50.11980">
    <property type="match status" value="1"/>
</dbReference>
<protein>
    <submittedName>
        <fullName evidence="1">RNase_Zc3h12a domain-containing protein</fullName>
    </submittedName>
</protein>
<proteinExistence type="predicted"/>
<dbReference type="VEuPathDB" id="VectorBase:AALB010053"/>
<dbReference type="EnsemblMetazoa" id="AALB010053-RA">
    <property type="protein sequence ID" value="AALB010053-PA"/>
    <property type="gene ID" value="AALB010053"/>
</dbReference>
<dbReference type="STRING" id="7167.A0A182FU19"/>
<keyword evidence="2" id="KW-1185">Reference proteome</keyword>
<dbReference type="Pfam" id="PF11977">
    <property type="entry name" value="RNase_Zc3h12a"/>
    <property type="match status" value="1"/>
</dbReference>
<reference evidence="1 2" key="1">
    <citation type="journal article" date="2017" name="G3 (Bethesda)">
        <title>The Physical Genome Mapping of Anopheles albimanus Corrected Scaffold Misassemblies and Identified Interarm Rearrangements in Genus Anopheles.</title>
        <authorList>
            <person name="Artemov G.N."/>
            <person name="Peery A.N."/>
            <person name="Jiang X."/>
            <person name="Tu Z."/>
            <person name="Stegniy V.N."/>
            <person name="Sharakhova M.V."/>
            <person name="Sharakhov I.V."/>
        </authorList>
    </citation>
    <scope>NUCLEOTIDE SEQUENCE [LARGE SCALE GENOMIC DNA]</scope>
    <source>
        <strain evidence="1 2">ALBI9_A</strain>
    </source>
</reference>
<name>A0A182FU19_ANOAL</name>
<dbReference type="Proteomes" id="UP000069272">
    <property type="component" value="Chromosome 3R"/>
</dbReference>
<dbReference type="InterPro" id="IPR021869">
    <property type="entry name" value="RNase_Zc3h12_NYN"/>
</dbReference>
<evidence type="ECO:0000313" key="1">
    <source>
        <dbReference type="EnsemblMetazoa" id="AALB010053-PA"/>
    </source>
</evidence>
<accession>A0A182FU19</accession>
<sequence length="200" mass="22521">MHPASDRISAAPVQEPAPKWKERKITDSMCDGGGRCNIWAINLPTEQRRPIVLDAASVSYNDITERYSGWRVLAAINWAQEIGHRVTVLAPNNMLVKEPEERGIFANIEAQGILEWLAVPETSNSYSENPDLENHLLARARELDAAIVSERSFSGASSEFHREILQRVIGFCFFRQEIFIPVDPYGRSGPKLREILTMSS</sequence>
<dbReference type="AlphaFoldDB" id="A0A182FU19"/>
<organism evidence="1 2">
    <name type="scientific">Anopheles albimanus</name>
    <name type="common">New world malaria mosquito</name>
    <dbReference type="NCBI Taxonomy" id="7167"/>
    <lineage>
        <taxon>Eukaryota</taxon>
        <taxon>Metazoa</taxon>
        <taxon>Ecdysozoa</taxon>
        <taxon>Arthropoda</taxon>
        <taxon>Hexapoda</taxon>
        <taxon>Insecta</taxon>
        <taxon>Pterygota</taxon>
        <taxon>Neoptera</taxon>
        <taxon>Endopterygota</taxon>
        <taxon>Diptera</taxon>
        <taxon>Nematocera</taxon>
        <taxon>Culicoidea</taxon>
        <taxon>Culicidae</taxon>
        <taxon>Anophelinae</taxon>
        <taxon>Anopheles</taxon>
    </lineage>
</organism>
<evidence type="ECO:0000313" key="2">
    <source>
        <dbReference type="Proteomes" id="UP000069272"/>
    </source>
</evidence>